<dbReference type="RefSeq" id="XP_033586024.1">
    <property type="nucleotide sequence ID" value="XM_033734656.1"/>
</dbReference>
<dbReference type="InterPro" id="IPR057530">
    <property type="entry name" value="TIM-barrel_MTC6"/>
</dbReference>
<keyword evidence="5 11" id="KW-0472">Membrane</keyword>
<reference evidence="13" key="1">
    <citation type="journal article" date="2020" name="Stud. Mycol.">
        <title>101 Dothideomycetes genomes: a test case for predicting lifestyles and emergence of pathogens.</title>
        <authorList>
            <person name="Haridas S."/>
            <person name="Albert R."/>
            <person name="Binder M."/>
            <person name="Bloem J."/>
            <person name="Labutti K."/>
            <person name="Salamov A."/>
            <person name="Andreopoulos B."/>
            <person name="Baker S."/>
            <person name="Barry K."/>
            <person name="Bills G."/>
            <person name="Bluhm B."/>
            <person name="Cannon C."/>
            <person name="Castanera R."/>
            <person name="Culley D."/>
            <person name="Daum C."/>
            <person name="Ezra D."/>
            <person name="Gonzalez J."/>
            <person name="Henrissat B."/>
            <person name="Kuo A."/>
            <person name="Liang C."/>
            <person name="Lipzen A."/>
            <person name="Lutzoni F."/>
            <person name="Magnuson J."/>
            <person name="Mondo S."/>
            <person name="Nolan M."/>
            <person name="Ohm R."/>
            <person name="Pangilinan J."/>
            <person name="Park H.-J."/>
            <person name="Ramirez L."/>
            <person name="Alfaro M."/>
            <person name="Sun H."/>
            <person name="Tritt A."/>
            <person name="Yoshinaga Y."/>
            <person name="Zwiers L.-H."/>
            <person name="Turgeon B."/>
            <person name="Goodwin S."/>
            <person name="Spatafora J."/>
            <person name="Crous P."/>
            <person name="Grigoriev I."/>
        </authorList>
    </citation>
    <scope>NUCLEOTIDE SEQUENCE</scope>
    <source>
        <strain evidence="13">CBS 113389</strain>
    </source>
</reference>
<evidence type="ECO:0000256" key="8">
    <source>
        <dbReference type="ARBA" id="ARBA00038159"/>
    </source>
</evidence>
<evidence type="ECO:0000256" key="11">
    <source>
        <dbReference type="SAM" id="Phobius"/>
    </source>
</evidence>
<evidence type="ECO:0000256" key="3">
    <source>
        <dbReference type="ARBA" id="ARBA00022729"/>
    </source>
</evidence>
<keyword evidence="4 11" id="KW-1133">Transmembrane helix</keyword>
<organism evidence="13 14">
    <name type="scientific">Neohortaea acidophila</name>
    <dbReference type="NCBI Taxonomy" id="245834"/>
    <lineage>
        <taxon>Eukaryota</taxon>
        <taxon>Fungi</taxon>
        <taxon>Dikarya</taxon>
        <taxon>Ascomycota</taxon>
        <taxon>Pezizomycotina</taxon>
        <taxon>Dothideomycetes</taxon>
        <taxon>Dothideomycetidae</taxon>
        <taxon>Mycosphaerellales</taxon>
        <taxon>Teratosphaeriaceae</taxon>
        <taxon>Neohortaea</taxon>
    </lineage>
</organism>
<gene>
    <name evidence="13" type="ORF">BDY17DRAFT_303896</name>
</gene>
<dbReference type="SUPFAM" id="SSF56436">
    <property type="entry name" value="C-type lectin-like"/>
    <property type="match status" value="1"/>
</dbReference>
<evidence type="ECO:0000256" key="5">
    <source>
        <dbReference type="ARBA" id="ARBA00023136"/>
    </source>
</evidence>
<keyword evidence="3" id="KW-0732">Signal</keyword>
<dbReference type="GeneID" id="54475658"/>
<dbReference type="OrthoDB" id="5573651at2759"/>
<comment type="subcellular location">
    <subcellularLocation>
        <location evidence="1">Membrane</location>
        <topology evidence="1">Single-pass type I membrane protein</topology>
    </subcellularLocation>
</comment>
<comment type="function">
    <text evidence="7">May be involved in telomere capping.</text>
</comment>
<comment type="similarity">
    <text evidence="8">Belongs to the MTC6 family.</text>
</comment>
<dbReference type="PANTHER" id="PTHR35518">
    <property type="entry name" value="MAINTENANCE OF TELOMOERE CAPPING"/>
    <property type="match status" value="1"/>
</dbReference>
<evidence type="ECO:0000259" key="12">
    <source>
        <dbReference type="Pfam" id="PF25506"/>
    </source>
</evidence>
<sequence length="620" mass="66904">MSLYDPDPAAIPVGTPFIRQLSQRDLSLQIPVDHVPKPGVALTPACFAHRAYEDASASKCFSNLLATGFDRIEADLFWDGTRDVWSLCPVQLGNVAVDNPTARNRHVRERRGNDRLGKRQASTSLSMLQPSGHRHTTTPLPTLVSISTTLTLGTATGSTAPTASAPPGAGTLIQVGPYSCTTTVDLQLLTGIISGHLGSTQFNTNATLKFLVLNLHAAAPASDPTGSGAAPANPDLLSNILNSQVSDYLYTPSDLARERADLNATGSWFGGLRTYQSNPAYYDITQTGDVYSTPDGWPGESFVELGLAKRLFTSYGRVDPQLSAYNFSGDASTIFGANYLQKTPPVTIDSNGQVGSGCFFDPGVYSVSRVNDSWATAVTTLDPTNSQTISLHVGNLTDCGISPLLNQTLNGQTADENPELYIQYARSTIWSWGPGEPHNATDGQGFQAHDYRCAVLNATSGFWATENCGRSYRSACRRPDAVYEWSISNAPAQYMNAQITCPAGTDFDAPRTALENTYLLHTLQQTLAQTGLTGVNDELLWVNFNDLDIPQCWVTGVNATCPYVNKHSGSQEIIVPTIAAVVVFVLAFLTILVKCAANRQQSKRRRRRGDDGWDYEGVPS</sequence>
<evidence type="ECO:0000256" key="1">
    <source>
        <dbReference type="ARBA" id="ARBA00004479"/>
    </source>
</evidence>
<evidence type="ECO:0000313" key="13">
    <source>
        <dbReference type="EMBL" id="KAF2479454.1"/>
    </source>
</evidence>
<proteinExistence type="inferred from homology"/>
<dbReference type="InterPro" id="IPR016187">
    <property type="entry name" value="CTDL_fold"/>
</dbReference>
<dbReference type="PANTHER" id="PTHR35518:SF2">
    <property type="entry name" value="MAINTENANCE OF TELOMERE CAPPING PROTEIN 6"/>
    <property type="match status" value="1"/>
</dbReference>
<keyword evidence="14" id="KW-1185">Reference proteome</keyword>
<dbReference type="Pfam" id="PF25506">
    <property type="entry name" value="TIM-barrel_MTC6"/>
    <property type="match status" value="1"/>
</dbReference>
<evidence type="ECO:0000256" key="4">
    <source>
        <dbReference type="ARBA" id="ARBA00022989"/>
    </source>
</evidence>
<accession>A0A6A6PIC2</accession>
<feature type="region of interest" description="Disordered" evidence="10">
    <location>
        <begin position="108"/>
        <end position="140"/>
    </location>
</feature>
<keyword evidence="2 11" id="KW-0812">Transmembrane</keyword>
<feature type="compositionally biased region" description="Polar residues" evidence="10">
    <location>
        <begin position="120"/>
        <end position="129"/>
    </location>
</feature>
<feature type="transmembrane region" description="Helical" evidence="11">
    <location>
        <begin position="573"/>
        <end position="597"/>
    </location>
</feature>
<evidence type="ECO:0000256" key="7">
    <source>
        <dbReference type="ARBA" id="ARBA00037703"/>
    </source>
</evidence>
<evidence type="ECO:0000313" key="14">
    <source>
        <dbReference type="Proteomes" id="UP000799767"/>
    </source>
</evidence>
<evidence type="ECO:0000256" key="10">
    <source>
        <dbReference type="SAM" id="MobiDB-lite"/>
    </source>
</evidence>
<dbReference type="GO" id="GO:0016020">
    <property type="term" value="C:membrane"/>
    <property type="evidence" value="ECO:0007669"/>
    <property type="project" value="UniProtKB-SubCell"/>
</dbReference>
<keyword evidence="6" id="KW-0325">Glycoprotein</keyword>
<protein>
    <recommendedName>
        <fullName evidence="9">Maintenance of telomere capping protein 6</fullName>
    </recommendedName>
</protein>
<dbReference type="Proteomes" id="UP000799767">
    <property type="component" value="Unassembled WGS sequence"/>
</dbReference>
<feature type="domain" description="MTC6 partial TIM-barrel" evidence="12">
    <location>
        <begin position="20"/>
        <end position="413"/>
    </location>
</feature>
<dbReference type="AlphaFoldDB" id="A0A6A6PIC2"/>
<evidence type="ECO:0000256" key="2">
    <source>
        <dbReference type="ARBA" id="ARBA00022692"/>
    </source>
</evidence>
<dbReference type="EMBL" id="MU001641">
    <property type="protein sequence ID" value="KAF2479454.1"/>
    <property type="molecule type" value="Genomic_DNA"/>
</dbReference>
<evidence type="ECO:0000256" key="9">
    <source>
        <dbReference type="ARBA" id="ARBA00039865"/>
    </source>
</evidence>
<dbReference type="InterPro" id="IPR051008">
    <property type="entry name" value="Telomere_Capping_Maintenance"/>
</dbReference>
<name>A0A6A6PIC2_9PEZI</name>
<evidence type="ECO:0000256" key="6">
    <source>
        <dbReference type="ARBA" id="ARBA00023180"/>
    </source>
</evidence>